<feature type="compositionally biased region" description="Polar residues" evidence="1">
    <location>
        <begin position="14"/>
        <end position="29"/>
    </location>
</feature>
<evidence type="ECO:0000256" key="1">
    <source>
        <dbReference type="SAM" id="MobiDB-lite"/>
    </source>
</evidence>
<accession>A0A9X0AI21</accession>
<feature type="compositionally biased region" description="Basic residues" evidence="1">
    <location>
        <begin position="1"/>
        <end position="13"/>
    </location>
</feature>
<gene>
    <name evidence="2" type="ORF">OCU04_008430</name>
</gene>
<keyword evidence="3" id="KW-1185">Reference proteome</keyword>
<reference evidence="2" key="1">
    <citation type="submission" date="2022-11" db="EMBL/GenBank/DDBJ databases">
        <title>Genome Resource of Sclerotinia nivalis Strain SnTB1, a Plant Pathogen Isolated from American Ginseng.</title>
        <authorList>
            <person name="Fan S."/>
        </authorList>
    </citation>
    <scope>NUCLEOTIDE SEQUENCE</scope>
    <source>
        <strain evidence="2">SnTB1</strain>
    </source>
</reference>
<name>A0A9X0AI21_9HELO</name>
<feature type="region of interest" description="Disordered" evidence="1">
    <location>
        <begin position="1"/>
        <end position="37"/>
    </location>
</feature>
<protein>
    <submittedName>
        <fullName evidence="2">Uncharacterized protein</fullName>
    </submittedName>
</protein>
<dbReference type="AlphaFoldDB" id="A0A9X0AI21"/>
<comment type="caution">
    <text evidence="2">The sequence shown here is derived from an EMBL/GenBank/DDBJ whole genome shotgun (WGS) entry which is preliminary data.</text>
</comment>
<organism evidence="2 3">
    <name type="scientific">Sclerotinia nivalis</name>
    <dbReference type="NCBI Taxonomy" id="352851"/>
    <lineage>
        <taxon>Eukaryota</taxon>
        <taxon>Fungi</taxon>
        <taxon>Dikarya</taxon>
        <taxon>Ascomycota</taxon>
        <taxon>Pezizomycotina</taxon>
        <taxon>Leotiomycetes</taxon>
        <taxon>Helotiales</taxon>
        <taxon>Sclerotiniaceae</taxon>
        <taxon>Sclerotinia</taxon>
    </lineage>
</organism>
<sequence length="132" mass="14433">MPPRKNRRSHKRQNAGTIRTRSQTKQNIDGSKEDPRTRAILDMADQLNFHTNNLRRAIAAAAVRALGKEADELVQIAEVDAGEAPHTAVPVMIRRLQSGIDMLRPAIAKAKAMLIGNLADDSEEEGGEDNAS</sequence>
<dbReference type="EMBL" id="JAPEIS010000009">
    <property type="protein sequence ID" value="KAJ8063192.1"/>
    <property type="molecule type" value="Genomic_DNA"/>
</dbReference>
<proteinExistence type="predicted"/>
<dbReference type="Proteomes" id="UP001152300">
    <property type="component" value="Unassembled WGS sequence"/>
</dbReference>
<evidence type="ECO:0000313" key="3">
    <source>
        <dbReference type="Proteomes" id="UP001152300"/>
    </source>
</evidence>
<evidence type="ECO:0000313" key="2">
    <source>
        <dbReference type="EMBL" id="KAJ8063192.1"/>
    </source>
</evidence>